<gene>
    <name evidence="3" type="ORF">AW171_hschr2401</name>
</gene>
<dbReference type="Proteomes" id="UP000243052">
    <property type="component" value="Chromosome ii"/>
</dbReference>
<evidence type="ECO:0000313" key="4">
    <source>
        <dbReference type="Proteomes" id="UP000243052"/>
    </source>
</evidence>
<organism evidence="3 4">
    <name type="scientific">Eremothecium sinecaudum</name>
    <dbReference type="NCBI Taxonomy" id="45286"/>
    <lineage>
        <taxon>Eukaryota</taxon>
        <taxon>Fungi</taxon>
        <taxon>Dikarya</taxon>
        <taxon>Ascomycota</taxon>
        <taxon>Saccharomycotina</taxon>
        <taxon>Saccharomycetes</taxon>
        <taxon>Saccharomycetales</taxon>
        <taxon>Saccharomycetaceae</taxon>
        <taxon>Eremothecium</taxon>
    </lineage>
</organism>
<evidence type="ECO:0000256" key="1">
    <source>
        <dbReference type="SAM" id="MobiDB-lite"/>
    </source>
</evidence>
<dbReference type="InterPro" id="IPR039432">
    <property type="entry name" value="SRP9_dom"/>
</dbReference>
<feature type="domain" description="SRP9" evidence="2">
    <location>
        <begin position="3"/>
        <end position="79"/>
    </location>
</feature>
<dbReference type="GeneID" id="28722062"/>
<name>A0A109UWP8_9SACH</name>
<dbReference type="EMBL" id="CP014242">
    <property type="protein sequence ID" value="AMD18878.1"/>
    <property type="molecule type" value="Genomic_DNA"/>
</dbReference>
<proteinExistence type="predicted"/>
<sequence length="142" mass="15621">MSVKPIDTFISNSLQLLSANPSQTSISFTYKNKNVDDKQYSHVTFKTRNSHLGLNCKFRTKKSKDVSRLLSALGPRGVNIVTSSIEKKKIKQKSKDVVGMATLLVNTEVKEYIPESATVGGGSSSTVNNVKSKKSKKKGKKR</sequence>
<dbReference type="GO" id="GO:0005786">
    <property type="term" value="C:signal recognition particle, endoplasmic reticulum targeting"/>
    <property type="evidence" value="ECO:0007669"/>
    <property type="project" value="TreeGrafter"/>
</dbReference>
<evidence type="ECO:0000313" key="3">
    <source>
        <dbReference type="EMBL" id="AMD18878.1"/>
    </source>
</evidence>
<keyword evidence="4" id="KW-1185">Reference proteome</keyword>
<feature type="region of interest" description="Disordered" evidence="1">
    <location>
        <begin position="116"/>
        <end position="142"/>
    </location>
</feature>
<dbReference type="Pfam" id="PF05486">
    <property type="entry name" value="SRP9-21"/>
    <property type="match status" value="1"/>
</dbReference>
<dbReference type="GO" id="GO:0006614">
    <property type="term" value="P:SRP-dependent cotranslational protein targeting to membrane"/>
    <property type="evidence" value="ECO:0007669"/>
    <property type="project" value="InterPro"/>
</dbReference>
<dbReference type="RefSeq" id="XP_017985874.1">
    <property type="nucleotide sequence ID" value="XM_018130030.1"/>
</dbReference>
<dbReference type="InterPro" id="IPR039914">
    <property type="entry name" value="SRP9-like"/>
</dbReference>
<dbReference type="STRING" id="45286.A0A109UWP8"/>
<protein>
    <submittedName>
        <fullName evidence="3">HBL024Cp</fullName>
    </submittedName>
</protein>
<reference evidence="3 4" key="1">
    <citation type="submission" date="2016-01" db="EMBL/GenBank/DDBJ databases">
        <title>Genome sequence of the yeast Holleya sinecauda.</title>
        <authorList>
            <person name="Dietrich F.S."/>
        </authorList>
    </citation>
    <scope>NUCLEOTIDE SEQUENCE [LARGE SCALE GENOMIC DNA]</scope>
    <source>
        <strain evidence="3 4">ATCC 58844</strain>
    </source>
</reference>
<dbReference type="PANTHER" id="PTHR12834">
    <property type="entry name" value="SIGNAL RECOGNITION PARTICLE 9 KDA PROTEIN"/>
    <property type="match status" value="1"/>
</dbReference>
<dbReference type="OrthoDB" id="5419752at2759"/>
<dbReference type="PANTHER" id="PTHR12834:SF12">
    <property type="entry name" value="SIGNAL RECOGNITION PARTICLE 9 KDA PROTEIN"/>
    <property type="match status" value="1"/>
</dbReference>
<feature type="compositionally biased region" description="Basic residues" evidence="1">
    <location>
        <begin position="131"/>
        <end position="142"/>
    </location>
</feature>
<accession>A0A109UWP8</accession>
<dbReference type="AlphaFoldDB" id="A0A109UWP8"/>
<evidence type="ECO:0000259" key="2">
    <source>
        <dbReference type="Pfam" id="PF05486"/>
    </source>
</evidence>